<reference evidence="1 2" key="1">
    <citation type="submission" date="2024-04" db="EMBL/GenBank/DDBJ databases">
        <title>Tritrichomonas musculus Genome.</title>
        <authorList>
            <person name="Alves-Ferreira E."/>
            <person name="Grigg M."/>
            <person name="Lorenzi H."/>
            <person name="Galac M."/>
        </authorList>
    </citation>
    <scope>NUCLEOTIDE SEQUENCE [LARGE SCALE GENOMIC DNA]</scope>
    <source>
        <strain evidence="1 2">EAF2021</strain>
    </source>
</reference>
<comment type="caution">
    <text evidence="1">The sequence shown here is derived from an EMBL/GenBank/DDBJ whole genome shotgun (WGS) entry which is preliminary data.</text>
</comment>
<proteinExistence type="predicted"/>
<dbReference type="Proteomes" id="UP001470230">
    <property type="component" value="Unassembled WGS sequence"/>
</dbReference>
<organism evidence="1 2">
    <name type="scientific">Tritrichomonas musculus</name>
    <dbReference type="NCBI Taxonomy" id="1915356"/>
    <lineage>
        <taxon>Eukaryota</taxon>
        <taxon>Metamonada</taxon>
        <taxon>Parabasalia</taxon>
        <taxon>Tritrichomonadida</taxon>
        <taxon>Tritrichomonadidae</taxon>
        <taxon>Tritrichomonas</taxon>
    </lineage>
</organism>
<keyword evidence="2" id="KW-1185">Reference proteome</keyword>
<protein>
    <recommendedName>
        <fullName evidence="3">OTU domain-containing protein</fullName>
    </recommendedName>
</protein>
<dbReference type="EMBL" id="JAPFFF010000018">
    <property type="protein sequence ID" value="KAK8860555.1"/>
    <property type="molecule type" value="Genomic_DNA"/>
</dbReference>
<evidence type="ECO:0000313" key="2">
    <source>
        <dbReference type="Proteomes" id="UP001470230"/>
    </source>
</evidence>
<evidence type="ECO:0008006" key="3">
    <source>
        <dbReference type="Google" id="ProtNLM"/>
    </source>
</evidence>
<gene>
    <name evidence="1" type="ORF">M9Y10_012220</name>
</gene>
<sequence length="220" mass="26439">MKIYICEPYLDWECDQMTPFVCCITIEDDYDVEVLSKMIKEGDFIRIHRYFWLIVSNFNFIATPRKMIELLGRKYGMDEERVLIEKNMTIEIEVESEEGNADKIRKLEKMKREHEKYEMYKKSISSEHIQNEGFRILQQYIDRKPYQIVYGNDVITSMKEGLIKVVFACWKFIKVQDQRMIKILTHESHKYEKTNIVVIWKGNEHYEELKSYGGIVGVLY</sequence>
<accession>A0ABR2IDA9</accession>
<name>A0ABR2IDA9_9EUKA</name>
<evidence type="ECO:0000313" key="1">
    <source>
        <dbReference type="EMBL" id="KAK8860555.1"/>
    </source>
</evidence>